<name>D3B868_HETP5</name>
<dbReference type="GeneID" id="31360146"/>
<feature type="signal peptide" evidence="2">
    <location>
        <begin position="1"/>
        <end position="20"/>
    </location>
</feature>
<dbReference type="InterPro" id="IPR008139">
    <property type="entry name" value="SaposinB_dom"/>
</dbReference>
<dbReference type="AlphaFoldDB" id="D3B868"/>
<dbReference type="InParanoid" id="D3B868"/>
<dbReference type="OMA" id="QCDICEV"/>
<accession>D3B868</accession>
<feature type="chain" id="PRO_5003040888" evidence="2">
    <location>
        <begin position="21"/>
        <end position="167"/>
    </location>
</feature>
<protein>
    <submittedName>
        <fullName evidence="4">Saposin B domain-containing protein</fullName>
    </submittedName>
</protein>
<dbReference type="SUPFAM" id="SSF47862">
    <property type="entry name" value="Saposin"/>
    <property type="match status" value="1"/>
</dbReference>
<dbReference type="PROSITE" id="PS50015">
    <property type="entry name" value="SAP_B"/>
    <property type="match status" value="1"/>
</dbReference>
<reference evidence="4 5" key="1">
    <citation type="journal article" date="2011" name="Genome Res.">
        <title>Phylogeny-wide analysis of social amoeba genomes highlights ancient origins for complex intercellular communication.</title>
        <authorList>
            <person name="Heidel A.J."/>
            <person name="Lawal H.M."/>
            <person name="Felder M."/>
            <person name="Schilde C."/>
            <person name="Helps N.R."/>
            <person name="Tunggal B."/>
            <person name="Rivero F."/>
            <person name="John U."/>
            <person name="Schleicher M."/>
            <person name="Eichinger L."/>
            <person name="Platzer M."/>
            <person name="Noegel A.A."/>
            <person name="Schaap P."/>
            <person name="Gloeckner G."/>
        </authorList>
    </citation>
    <scope>NUCLEOTIDE SEQUENCE [LARGE SCALE GENOMIC DNA]</scope>
    <source>
        <strain evidence="5">ATCC 26659 / Pp 5 / PN500</strain>
    </source>
</reference>
<evidence type="ECO:0000259" key="3">
    <source>
        <dbReference type="PROSITE" id="PS50015"/>
    </source>
</evidence>
<dbReference type="Proteomes" id="UP000001396">
    <property type="component" value="Unassembled WGS sequence"/>
</dbReference>
<keyword evidence="1" id="KW-1015">Disulfide bond</keyword>
<evidence type="ECO:0000256" key="2">
    <source>
        <dbReference type="SAM" id="SignalP"/>
    </source>
</evidence>
<organism evidence="4 5">
    <name type="scientific">Heterostelium pallidum (strain ATCC 26659 / Pp 5 / PN500)</name>
    <name type="common">Cellular slime mold</name>
    <name type="synonym">Polysphondylium pallidum</name>
    <dbReference type="NCBI Taxonomy" id="670386"/>
    <lineage>
        <taxon>Eukaryota</taxon>
        <taxon>Amoebozoa</taxon>
        <taxon>Evosea</taxon>
        <taxon>Eumycetozoa</taxon>
        <taxon>Dictyostelia</taxon>
        <taxon>Acytosteliales</taxon>
        <taxon>Acytosteliaceae</taxon>
        <taxon>Heterostelium</taxon>
    </lineage>
</organism>
<feature type="domain" description="Saposin B-type" evidence="3">
    <location>
        <begin position="35"/>
        <end position="125"/>
    </location>
</feature>
<keyword evidence="5" id="KW-1185">Reference proteome</keyword>
<sequence length="167" mass="18535">MNKFLIITLLSVLALTYVNSVSIQISGLAKESTNATVECELCALTVNATEYLIKHENYTQKQVEAELKKICTVVPSNMTKECDLFMLIAAPVITTFITNNNTEGLFDGESGTELCAKYHMCPKSEEYKSLIGYQVTPMELCCLASRMLCFVLVYSVAESDTLSHSYI</sequence>
<evidence type="ECO:0000313" key="4">
    <source>
        <dbReference type="EMBL" id="EFA82236.1"/>
    </source>
</evidence>
<comment type="caution">
    <text evidence="4">The sequence shown here is derived from an EMBL/GenBank/DDBJ whole genome shotgun (WGS) entry which is preliminary data.</text>
</comment>
<proteinExistence type="predicted"/>
<dbReference type="RefSeq" id="XP_020434353.1">
    <property type="nucleotide sequence ID" value="XM_020575558.1"/>
</dbReference>
<gene>
    <name evidence="4" type="ORF">PPL_04659</name>
</gene>
<keyword evidence="2" id="KW-0732">Signal</keyword>
<dbReference type="Gene3D" id="1.10.225.10">
    <property type="entry name" value="Saposin-like"/>
    <property type="match status" value="1"/>
</dbReference>
<evidence type="ECO:0000256" key="1">
    <source>
        <dbReference type="ARBA" id="ARBA00023157"/>
    </source>
</evidence>
<dbReference type="EMBL" id="ADBJ01000020">
    <property type="protein sequence ID" value="EFA82236.1"/>
    <property type="molecule type" value="Genomic_DNA"/>
</dbReference>
<dbReference type="InterPro" id="IPR011001">
    <property type="entry name" value="Saposin-like"/>
</dbReference>
<evidence type="ECO:0000313" key="5">
    <source>
        <dbReference type="Proteomes" id="UP000001396"/>
    </source>
</evidence>